<evidence type="ECO:0000256" key="1">
    <source>
        <dbReference type="SAM" id="Phobius"/>
    </source>
</evidence>
<dbReference type="GeneID" id="41330343"/>
<name>A0A5B9DC07_9ARCH</name>
<reference evidence="2 3" key="1">
    <citation type="journal article" date="2020" name="Nature">
        <title>Isolation of an archaeon at the prokaryote-eukaryote interface.</title>
        <authorList>
            <person name="Imachi H."/>
            <person name="Nobu M.K."/>
            <person name="Nakahara N."/>
            <person name="Morono Y."/>
            <person name="Ogawara M."/>
            <person name="Takaki Y."/>
            <person name="Takano Y."/>
            <person name="Uematsu K."/>
            <person name="Ikuta T."/>
            <person name="Ito M."/>
            <person name="Matsui Y."/>
            <person name="Miyazaki M."/>
            <person name="Murata K."/>
            <person name="Saito Y."/>
            <person name="Sakai S."/>
            <person name="Song C."/>
            <person name="Tasumi E."/>
            <person name="Yamanaka Y."/>
            <person name="Yamaguchi T."/>
            <person name="Kamagata Y."/>
            <person name="Tamaki H."/>
            <person name="Takai K."/>
        </authorList>
    </citation>
    <scope>NUCLEOTIDE SEQUENCE [LARGE SCALE GENOMIC DNA]</scope>
    <source>
        <strain evidence="2 3">MK-D1</strain>
    </source>
</reference>
<dbReference type="EMBL" id="CP042905">
    <property type="protein sequence ID" value="QEE16525.1"/>
    <property type="molecule type" value="Genomic_DNA"/>
</dbReference>
<evidence type="ECO:0000313" key="2">
    <source>
        <dbReference type="EMBL" id="QEE16525.1"/>
    </source>
</evidence>
<feature type="transmembrane region" description="Helical" evidence="1">
    <location>
        <begin position="71"/>
        <end position="91"/>
    </location>
</feature>
<gene>
    <name evidence="2" type="ORF">DSAG12_02355</name>
</gene>
<feature type="transmembrane region" description="Helical" evidence="1">
    <location>
        <begin position="6"/>
        <end position="25"/>
    </location>
</feature>
<evidence type="ECO:0008006" key="4">
    <source>
        <dbReference type="Google" id="ProtNLM"/>
    </source>
</evidence>
<keyword evidence="1" id="KW-0472">Membrane</keyword>
<reference evidence="2 3" key="2">
    <citation type="journal article" date="2024" name="Int. J. Syst. Evol. Microbiol.">
        <title>Promethearchaeum syntrophicum gen. nov., sp. nov., an anaerobic, obligately syntrophic archaeon, the first isolate of the lineage 'Asgard' archaea, and proposal of the new archaeal phylum Promethearchaeota phyl. nov. and kingdom Promethearchaeati regn. nov.</title>
        <authorList>
            <person name="Imachi H."/>
            <person name="Nobu M.K."/>
            <person name="Kato S."/>
            <person name="Takaki Y."/>
            <person name="Miyazaki M."/>
            <person name="Miyata M."/>
            <person name="Ogawara M."/>
            <person name="Saito Y."/>
            <person name="Sakai S."/>
            <person name="Tahara Y.O."/>
            <person name="Takano Y."/>
            <person name="Tasumi E."/>
            <person name="Uematsu K."/>
            <person name="Yoshimura T."/>
            <person name="Itoh T."/>
            <person name="Ohkuma M."/>
            <person name="Takai K."/>
        </authorList>
    </citation>
    <scope>NUCLEOTIDE SEQUENCE [LARGE SCALE GENOMIC DNA]</scope>
    <source>
        <strain evidence="2 3">MK-D1</strain>
    </source>
</reference>
<proteinExistence type="predicted"/>
<keyword evidence="1" id="KW-0812">Transmembrane</keyword>
<feature type="transmembrane region" description="Helical" evidence="1">
    <location>
        <begin position="222"/>
        <end position="241"/>
    </location>
</feature>
<keyword evidence="1" id="KW-1133">Transmembrane helix</keyword>
<dbReference type="RefSeq" id="WP_147663400.1">
    <property type="nucleotide sequence ID" value="NZ_CP042905.2"/>
</dbReference>
<sequence length="247" mass="28084">MATTVFLQVYLIYGLIFIMFSYFAIKALIRTRNRISITLSLVFIIPALGILTNILYRAIDTYQFNLIGNKITIILSCLGLINIYFFVELVSKSQASFPIWKQILIFVIYAVLLSVLFFIPNGVEFEYNGVPGIDGYNNRDTIDLDLGVPVWTTAFFLYGLILSQIVIIWLIVLVVQQYKEFGKESVYGKKYIRTVIGMILMDAVIVGSFIFNWLNIPVGRTINLVVGIFIFPAAILLYLGLKQEKEA</sequence>
<feature type="transmembrane region" description="Helical" evidence="1">
    <location>
        <begin position="155"/>
        <end position="175"/>
    </location>
</feature>
<feature type="transmembrane region" description="Helical" evidence="1">
    <location>
        <begin position="103"/>
        <end position="123"/>
    </location>
</feature>
<dbReference type="AlphaFoldDB" id="A0A5B9DC07"/>
<organism evidence="2 3">
    <name type="scientific">Promethearchaeum syntrophicum</name>
    <dbReference type="NCBI Taxonomy" id="2594042"/>
    <lineage>
        <taxon>Archaea</taxon>
        <taxon>Promethearchaeati</taxon>
        <taxon>Promethearchaeota</taxon>
        <taxon>Promethearchaeia</taxon>
        <taxon>Promethearchaeales</taxon>
        <taxon>Promethearchaeaceae</taxon>
        <taxon>Promethearchaeum</taxon>
    </lineage>
</organism>
<keyword evidence="3" id="KW-1185">Reference proteome</keyword>
<dbReference type="Proteomes" id="UP000321408">
    <property type="component" value="Chromosome"/>
</dbReference>
<protein>
    <recommendedName>
        <fullName evidence="4">Histidine kinase N-terminal 7TM region domain-containing protein</fullName>
    </recommendedName>
</protein>
<feature type="transmembrane region" description="Helical" evidence="1">
    <location>
        <begin position="195"/>
        <end position="216"/>
    </location>
</feature>
<evidence type="ECO:0000313" key="3">
    <source>
        <dbReference type="Proteomes" id="UP000321408"/>
    </source>
</evidence>
<feature type="transmembrane region" description="Helical" evidence="1">
    <location>
        <begin position="37"/>
        <end position="59"/>
    </location>
</feature>
<dbReference type="KEGG" id="psyt:DSAG12_02355"/>
<accession>A0A5B9DC07</accession>